<name>A0A345UHR6_9BACT</name>
<keyword evidence="3" id="KW-0963">Cytoplasm</keyword>
<evidence type="ECO:0000313" key="7">
    <source>
        <dbReference type="EMBL" id="AXJ00018.1"/>
    </source>
</evidence>
<dbReference type="KEGG" id="cprv:CYPRO_0734"/>
<sequence>MIAALVFAGYACSSSSDSPELGVSESNLDFGDVRTGEENTLTLEIRNDGDVTLDDVNVAVTGAGFSIAEEDMQFALNVGQSRTVSISFIAENPGDFSGSVTVSSVSENLVRTVNLAAFAVDAIAGTWISQGEDIAPGLAGPPFLNVEIVATFNADNTYNVTSIDQAGSTIEFTGTWVAGAPNDAGIRSILLEQATPFAVVSSGIFRINGSRMEYEVIQQGLTGVEPPTVEGGFGSTLVGGNPTGPFWIQQYSRVEAVPN</sequence>
<feature type="domain" description="HYDIN/VesB/CFA65-like Ig-like" evidence="6">
    <location>
        <begin position="19"/>
        <end position="104"/>
    </location>
</feature>
<keyword evidence="8" id="KW-1185">Reference proteome</keyword>
<evidence type="ECO:0000256" key="2">
    <source>
        <dbReference type="ARBA" id="ARBA00004496"/>
    </source>
</evidence>
<dbReference type="Pfam" id="PF22544">
    <property type="entry name" value="HYDIN_VesB_CFA65-like_Ig"/>
    <property type="match status" value="1"/>
</dbReference>
<dbReference type="AlphaFoldDB" id="A0A345UHR6"/>
<gene>
    <name evidence="7" type="ORF">CYPRO_0734</name>
</gene>
<protein>
    <submittedName>
        <fullName evidence="7">CARDB protein</fullName>
    </submittedName>
</protein>
<dbReference type="Gene3D" id="2.60.40.10">
    <property type="entry name" value="Immunoglobulins"/>
    <property type="match status" value="1"/>
</dbReference>
<dbReference type="InterPro" id="IPR053879">
    <property type="entry name" value="HYDIN_VesB_CFA65-like_Ig"/>
</dbReference>
<dbReference type="EMBL" id="CP027806">
    <property type="protein sequence ID" value="AXJ00018.1"/>
    <property type="molecule type" value="Genomic_DNA"/>
</dbReference>
<proteinExistence type="predicted"/>
<reference evidence="7 8" key="1">
    <citation type="submission" date="2018-03" db="EMBL/GenBank/DDBJ databases">
        <title>Phenotypic and genomic properties of Cyclonatronum proteinivorum gen. nov., sp. nov., a haloalkaliphilic bacteroidete from soda lakes possessing Na+-translocating rhodopsin.</title>
        <authorList>
            <person name="Toshchakov S.V."/>
            <person name="Korzhenkov A."/>
            <person name="Samarov N.I."/>
            <person name="Kublanov I.V."/>
            <person name="Muntyan M.S."/>
            <person name="Sorokin D.Y."/>
        </authorList>
    </citation>
    <scope>NUCLEOTIDE SEQUENCE [LARGE SCALE GENOMIC DNA]</scope>
    <source>
        <strain evidence="7 8">Omega</strain>
    </source>
</reference>
<evidence type="ECO:0000256" key="5">
    <source>
        <dbReference type="ARBA" id="ARBA00023273"/>
    </source>
</evidence>
<dbReference type="InterPro" id="IPR013783">
    <property type="entry name" value="Ig-like_fold"/>
</dbReference>
<keyword evidence="4" id="KW-0969">Cilium</keyword>
<organism evidence="7 8">
    <name type="scientific">Cyclonatronum proteinivorum</name>
    <dbReference type="NCBI Taxonomy" id="1457365"/>
    <lineage>
        <taxon>Bacteria</taxon>
        <taxon>Pseudomonadati</taxon>
        <taxon>Balneolota</taxon>
        <taxon>Balneolia</taxon>
        <taxon>Balneolales</taxon>
        <taxon>Cyclonatronaceae</taxon>
        <taxon>Cyclonatronum</taxon>
    </lineage>
</organism>
<evidence type="ECO:0000256" key="3">
    <source>
        <dbReference type="ARBA" id="ARBA00022490"/>
    </source>
</evidence>
<accession>A0A345UHR6</accession>
<evidence type="ECO:0000259" key="6">
    <source>
        <dbReference type="Pfam" id="PF22544"/>
    </source>
</evidence>
<dbReference type="NCBIfam" id="NF012200">
    <property type="entry name" value="choice_anch_D"/>
    <property type="match status" value="1"/>
</dbReference>
<dbReference type="Proteomes" id="UP000254808">
    <property type="component" value="Chromosome"/>
</dbReference>
<evidence type="ECO:0000313" key="8">
    <source>
        <dbReference type="Proteomes" id="UP000254808"/>
    </source>
</evidence>
<evidence type="ECO:0000256" key="4">
    <source>
        <dbReference type="ARBA" id="ARBA00023069"/>
    </source>
</evidence>
<evidence type="ECO:0000256" key="1">
    <source>
        <dbReference type="ARBA" id="ARBA00004138"/>
    </source>
</evidence>
<dbReference type="GO" id="GO:0005737">
    <property type="term" value="C:cytoplasm"/>
    <property type="evidence" value="ECO:0007669"/>
    <property type="project" value="UniProtKB-SubCell"/>
</dbReference>
<keyword evidence="5" id="KW-0966">Cell projection</keyword>
<comment type="subcellular location">
    <subcellularLocation>
        <location evidence="1">Cell projection</location>
        <location evidence="1">Cilium</location>
    </subcellularLocation>
    <subcellularLocation>
        <location evidence="2">Cytoplasm</location>
    </subcellularLocation>
</comment>